<evidence type="ECO:0000256" key="1">
    <source>
        <dbReference type="SAM" id="Coils"/>
    </source>
</evidence>
<evidence type="ECO:0008006" key="6">
    <source>
        <dbReference type="Google" id="ProtNLM"/>
    </source>
</evidence>
<keyword evidence="3" id="KW-1133">Transmembrane helix</keyword>
<proteinExistence type="predicted"/>
<reference evidence="4 5" key="1">
    <citation type="submission" date="2018-09" db="EMBL/GenBank/DDBJ databases">
        <title>Cohnella cavernae sp. nov., isolated from a karst cave.</title>
        <authorList>
            <person name="Zhu H."/>
        </authorList>
    </citation>
    <scope>NUCLEOTIDE SEQUENCE [LARGE SCALE GENOMIC DNA]</scope>
    <source>
        <strain evidence="4 5">K2E09-144</strain>
    </source>
</reference>
<evidence type="ECO:0000256" key="3">
    <source>
        <dbReference type="SAM" id="Phobius"/>
    </source>
</evidence>
<evidence type="ECO:0000313" key="5">
    <source>
        <dbReference type="Proteomes" id="UP000266340"/>
    </source>
</evidence>
<keyword evidence="3" id="KW-0812">Transmembrane</keyword>
<name>A0A398CQG7_9BACL</name>
<feature type="coiled-coil region" evidence="1">
    <location>
        <begin position="25"/>
        <end position="52"/>
    </location>
</feature>
<evidence type="ECO:0000256" key="2">
    <source>
        <dbReference type="SAM" id="MobiDB-lite"/>
    </source>
</evidence>
<protein>
    <recommendedName>
        <fullName evidence="6">DUF948 domain-containing protein</fullName>
    </recommendedName>
</protein>
<feature type="region of interest" description="Disordered" evidence="2">
    <location>
        <begin position="146"/>
        <end position="170"/>
    </location>
</feature>
<dbReference type="Proteomes" id="UP000266340">
    <property type="component" value="Unassembled WGS sequence"/>
</dbReference>
<comment type="caution">
    <text evidence="4">The sequence shown here is derived from an EMBL/GenBank/DDBJ whole genome shotgun (WGS) entry which is preliminary data.</text>
</comment>
<evidence type="ECO:0000313" key="4">
    <source>
        <dbReference type="EMBL" id="RIE03038.1"/>
    </source>
</evidence>
<feature type="compositionally biased region" description="Polar residues" evidence="2">
    <location>
        <begin position="150"/>
        <end position="170"/>
    </location>
</feature>
<keyword evidence="5" id="KW-1185">Reference proteome</keyword>
<gene>
    <name evidence="4" type="ORF">D3H35_20830</name>
</gene>
<dbReference type="EMBL" id="QXJM01000039">
    <property type="protein sequence ID" value="RIE03038.1"/>
    <property type="molecule type" value="Genomic_DNA"/>
</dbReference>
<sequence length="170" mass="17559">MAWDVAAYAIALAAIVIAAAVAIGAAAAHRSLRRLEKTAQRLEINAAEALAECREFAFEARTAAASCKAGLQGFQTLAEGARALGTAAGNAAHTATRLTAAWHDRLRPNEAAASKQADSSGAESGSDWLELRGFVQRFLRGRISGLHAESSGSNQAPRSSAANADATQGE</sequence>
<feature type="transmembrane region" description="Helical" evidence="3">
    <location>
        <begin position="6"/>
        <end position="28"/>
    </location>
</feature>
<keyword evidence="3" id="KW-0472">Membrane</keyword>
<dbReference type="AlphaFoldDB" id="A0A398CQG7"/>
<organism evidence="4 5">
    <name type="scientific">Cohnella faecalis</name>
    <dbReference type="NCBI Taxonomy" id="2315694"/>
    <lineage>
        <taxon>Bacteria</taxon>
        <taxon>Bacillati</taxon>
        <taxon>Bacillota</taxon>
        <taxon>Bacilli</taxon>
        <taxon>Bacillales</taxon>
        <taxon>Paenibacillaceae</taxon>
        <taxon>Cohnella</taxon>
    </lineage>
</organism>
<accession>A0A398CQG7</accession>
<keyword evidence="1" id="KW-0175">Coiled coil</keyword>
<dbReference type="RefSeq" id="WP_119151065.1">
    <property type="nucleotide sequence ID" value="NZ_JBHSOV010000042.1"/>
</dbReference>